<dbReference type="OrthoDB" id="4272688at2"/>
<dbReference type="Proteomes" id="UP000290849">
    <property type="component" value="Unassembled WGS sequence"/>
</dbReference>
<organism evidence="1 2">
    <name type="scientific">Achromobacter aloeverae</name>
    <dbReference type="NCBI Taxonomy" id="1750518"/>
    <lineage>
        <taxon>Bacteria</taxon>
        <taxon>Pseudomonadati</taxon>
        <taxon>Pseudomonadota</taxon>
        <taxon>Betaproteobacteria</taxon>
        <taxon>Burkholderiales</taxon>
        <taxon>Alcaligenaceae</taxon>
        <taxon>Achromobacter</taxon>
    </lineage>
</organism>
<dbReference type="EMBL" id="PYAL01000001">
    <property type="protein sequence ID" value="RXN92816.1"/>
    <property type="molecule type" value="Genomic_DNA"/>
</dbReference>
<gene>
    <name evidence="1" type="ORF">C7R54_03480</name>
</gene>
<comment type="caution">
    <text evidence="1">The sequence shown here is derived from an EMBL/GenBank/DDBJ whole genome shotgun (WGS) entry which is preliminary data.</text>
</comment>
<name>A0A4Q1HQX6_9BURK</name>
<sequence>MSQVVLRPMQWARIQDLHDCEPVSEADLVCMRDVRAALARHGKLDRFALHLVHKHFDMGADEVLVEYSDAGTREQYFKVERADSETAREAQPTTWMLDKLEPIAICVCARRPDGHQGRHERGIGIESVALRSMADA</sequence>
<reference evidence="1 2" key="1">
    <citation type="journal article" date="2017" name="Int. J. Syst. Evol. Microbiol.">
        <title>Achromobacter aloeverae sp. nov., isolated from the root of Aloe vera (L.) Burm.f.</title>
        <authorList>
            <person name="Kuncharoen N."/>
            <person name="Muramatsu Y."/>
            <person name="Shibata C."/>
            <person name="Kamakura Y."/>
            <person name="Nakagawa Y."/>
            <person name="Tanasupawat S."/>
        </authorList>
    </citation>
    <scope>NUCLEOTIDE SEQUENCE [LARGE SCALE GENOMIC DNA]</scope>
    <source>
        <strain evidence="1 2">AVA-1</strain>
    </source>
</reference>
<proteinExistence type="predicted"/>
<protein>
    <submittedName>
        <fullName evidence="1">Uncharacterized protein</fullName>
    </submittedName>
</protein>
<evidence type="ECO:0000313" key="1">
    <source>
        <dbReference type="EMBL" id="RXN92816.1"/>
    </source>
</evidence>
<accession>A0A4Q1HQX6</accession>
<dbReference type="AlphaFoldDB" id="A0A4Q1HQX6"/>
<keyword evidence="2" id="KW-1185">Reference proteome</keyword>
<evidence type="ECO:0000313" key="2">
    <source>
        <dbReference type="Proteomes" id="UP000290849"/>
    </source>
</evidence>
<dbReference type="RefSeq" id="WP_129148778.1">
    <property type="nucleotide sequence ID" value="NZ_JBHSDO010000006.1"/>
</dbReference>